<reference evidence="5" key="1">
    <citation type="submission" date="2025-08" db="UniProtKB">
        <authorList>
            <consortium name="Ensembl"/>
        </authorList>
    </citation>
    <scope>IDENTIFICATION</scope>
</reference>
<keyword evidence="6" id="KW-1185">Reference proteome</keyword>
<evidence type="ECO:0000256" key="2">
    <source>
        <dbReference type="SAM" id="MobiDB-lite"/>
    </source>
</evidence>
<feature type="compositionally biased region" description="Pro residues" evidence="2">
    <location>
        <begin position="228"/>
        <end position="276"/>
    </location>
</feature>
<dbReference type="CDD" id="cd00052">
    <property type="entry name" value="EH"/>
    <property type="match status" value="3"/>
</dbReference>
<dbReference type="SMART" id="SM00054">
    <property type="entry name" value="EFh"/>
    <property type="match status" value="4"/>
</dbReference>
<dbReference type="PROSITE" id="PS50222">
    <property type="entry name" value="EF_HAND_2"/>
    <property type="match status" value="2"/>
</dbReference>
<feature type="compositionally biased region" description="Low complexity" evidence="2">
    <location>
        <begin position="934"/>
        <end position="947"/>
    </location>
</feature>
<name>A0A8C4R955_EPTBU</name>
<feature type="compositionally biased region" description="Polar residues" evidence="2">
    <location>
        <begin position="552"/>
        <end position="563"/>
    </location>
</feature>
<dbReference type="SMART" id="SM00027">
    <property type="entry name" value="EH"/>
    <property type="match status" value="3"/>
</dbReference>
<sequence length="1043" mass="113401">MLAGSGPWPVVLDRLRGDRAVPEPAALRRPSTAVMADLSANPTCEAYYKQVDPGGTGRVSAREAVVFLKSSGLPDLTLGKIWDMADPDGKGYLDRQGFFVALGLVACAQNGLDLSLGNLSLPVPLPNFTEEKERFCLIFNSLQPVRGFLSGDKVKPVLLNSKLPVDVLGRVWDLSDVDRDGFLDQDEFSVAMYLVYRALEKEPVPLALPIKLVPPAKRKHSVTMVPSPILPPPSLPPPTLPPPTLPPPSLPPPSLPPPSLPPPSLPPPSLPPPSLPPLVKESIKVSLTPHQPTKLQSTGWVVQPMEKAKYDKIFTRLDEDKDNLVSGHEVKPVFMQSCLEPALLAQIWALCDTQLSGKLTQEQFALAMHLIQESMARGIAIPPKLSPEMVPPSERNPPLLSTVVPRPVPEAALPESSSMDFSAIKELDAITNEIVDVQGEKNTTEQDIREKEEAVKQRKNEAQALEEELERESGGLRELENQRQAAQRALERIEKHKHDLQQSLSDVLRRCQEEKQLIASLKVQLEAQEQDVQKDEEKLTKAQADLKELSEQKGQLNAELNTSQKRKEDTSQVFETVVPNQEAGVKSQPILDAAAEIETSTASVIVNEMQDGNSVDASGNLENNEVLQNKSTEDLHVTEPSDMHQSSGFPPRVMEIKVEEMNGETVSLFKFAEPSIPNPVDTDDTALFDSRDPFKTEELFKDPFEGNDPFKVDPFSEDTSSGFSSDPFGGDPFKDTDPFTTAGSSDDIFKTFASGSEDPFAAAVENAVSPQVDPFKNVDPFSPGGTVIATSSLISAQDPFAEVDGFGTSSFGGGFADFSQMDDKEKSLEKTSLASSTSKGTLAEIAGQVSSEEISSSQWSTQPSTYKVPTIPPPIQSPTLDTPALPPRRRCSSSLVSSPSGEQGILQKILQRSESTHSRRSIGSFKSLGDKGSFKKSLSSSSQSSDKTTTAADPFTGVTCGSPEALKAFTRKASLGNHSTHASQDVSPEKRALGTIATEAEQLAWAKRESEHVEQARQERLRQKEQEELELAIALSRSESSDA</sequence>
<dbReference type="Ensembl" id="ENSEBUT00000027794.1">
    <property type="protein sequence ID" value="ENSEBUP00000027218.1"/>
    <property type="gene ID" value="ENSEBUG00000016698.1"/>
</dbReference>
<dbReference type="GO" id="GO:0030132">
    <property type="term" value="C:clathrin coat of coated pit"/>
    <property type="evidence" value="ECO:0007669"/>
    <property type="project" value="TreeGrafter"/>
</dbReference>
<dbReference type="GO" id="GO:0005509">
    <property type="term" value="F:calcium ion binding"/>
    <property type="evidence" value="ECO:0007669"/>
    <property type="project" value="InterPro"/>
</dbReference>
<dbReference type="SUPFAM" id="SSF47473">
    <property type="entry name" value="EF-hand"/>
    <property type="match status" value="3"/>
</dbReference>
<dbReference type="GO" id="GO:0045296">
    <property type="term" value="F:cadherin binding"/>
    <property type="evidence" value="ECO:0007669"/>
    <property type="project" value="TreeGrafter"/>
</dbReference>
<dbReference type="GO" id="GO:0006897">
    <property type="term" value="P:endocytosis"/>
    <property type="evidence" value="ECO:0007669"/>
    <property type="project" value="TreeGrafter"/>
</dbReference>
<dbReference type="InterPro" id="IPR018247">
    <property type="entry name" value="EF_Hand_1_Ca_BS"/>
</dbReference>
<feature type="compositionally biased region" description="Low complexity" evidence="2">
    <location>
        <begin position="720"/>
        <end position="731"/>
    </location>
</feature>
<dbReference type="InterPro" id="IPR000261">
    <property type="entry name" value="EH_dom"/>
</dbReference>
<feature type="domain" description="EH" evidence="3">
    <location>
        <begin position="131"/>
        <end position="219"/>
    </location>
</feature>
<proteinExistence type="predicted"/>
<feature type="domain" description="EF-hand" evidence="4">
    <location>
        <begin position="305"/>
        <end position="340"/>
    </location>
</feature>
<reference evidence="5" key="2">
    <citation type="submission" date="2025-09" db="UniProtKB">
        <authorList>
            <consortium name="Ensembl"/>
        </authorList>
    </citation>
    <scope>IDENTIFICATION</scope>
</reference>
<feature type="region of interest" description="Disordered" evidence="2">
    <location>
        <begin position="847"/>
        <end position="960"/>
    </location>
</feature>
<dbReference type="GeneTree" id="ENSGT00940000155751"/>
<dbReference type="AlphaFoldDB" id="A0A8C4R955"/>
<dbReference type="PROSITE" id="PS00018">
    <property type="entry name" value="EF_HAND_1"/>
    <property type="match status" value="2"/>
</dbReference>
<dbReference type="PANTHER" id="PTHR11216:SF176">
    <property type="entry name" value="EPIDERMAL GROWTH FACTOR RECEPTOR PATHWAY SUBSTRATE CLONE 15, ISOFORM A"/>
    <property type="match status" value="1"/>
</dbReference>
<evidence type="ECO:0000259" key="3">
    <source>
        <dbReference type="PROSITE" id="PS50031"/>
    </source>
</evidence>
<dbReference type="GO" id="GO:0016197">
    <property type="term" value="P:endosomal transport"/>
    <property type="evidence" value="ECO:0007669"/>
    <property type="project" value="TreeGrafter"/>
</dbReference>
<evidence type="ECO:0000313" key="6">
    <source>
        <dbReference type="Proteomes" id="UP000694388"/>
    </source>
</evidence>
<feature type="region of interest" description="Disordered" evidence="2">
    <location>
        <begin position="717"/>
        <end position="740"/>
    </location>
</feature>
<dbReference type="PROSITE" id="PS50031">
    <property type="entry name" value="EH"/>
    <property type="match status" value="3"/>
</dbReference>
<evidence type="ECO:0000256" key="1">
    <source>
        <dbReference type="ARBA" id="ARBA00022837"/>
    </source>
</evidence>
<feature type="compositionally biased region" description="Low complexity" evidence="2">
    <location>
        <begin position="850"/>
        <end position="860"/>
    </location>
</feature>
<dbReference type="InterPro" id="IPR011992">
    <property type="entry name" value="EF-hand-dom_pair"/>
</dbReference>
<organism evidence="5 6">
    <name type="scientific">Eptatretus burgeri</name>
    <name type="common">Inshore hagfish</name>
    <dbReference type="NCBI Taxonomy" id="7764"/>
    <lineage>
        <taxon>Eukaryota</taxon>
        <taxon>Metazoa</taxon>
        <taxon>Chordata</taxon>
        <taxon>Craniata</taxon>
        <taxon>Vertebrata</taxon>
        <taxon>Cyclostomata</taxon>
        <taxon>Myxini</taxon>
        <taxon>Myxiniformes</taxon>
        <taxon>Myxinidae</taxon>
        <taxon>Eptatretinae</taxon>
        <taxon>Eptatretus</taxon>
    </lineage>
</organism>
<dbReference type="InterPro" id="IPR002048">
    <property type="entry name" value="EF_hand_dom"/>
</dbReference>
<accession>A0A8C4R955</accession>
<dbReference type="InterPro" id="IPR003903">
    <property type="entry name" value="UIM_dom"/>
</dbReference>
<dbReference type="PANTHER" id="PTHR11216">
    <property type="entry name" value="EH DOMAIN"/>
    <property type="match status" value="1"/>
</dbReference>
<evidence type="ECO:0000313" key="5">
    <source>
        <dbReference type="Ensembl" id="ENSEBUP00000027218.1"/>
    </source>
</evidence>
<feature type="domain" description="EH" evidence="3">
    <location>
        <begin position="45"/>
        <end position="127"/>
    </location>
</feature>
<dbReference type="PROSITE" id="PS50330">
    <property type="entry name" value="UIM"/>
    <property type="match status" value="1"/>
</dbReference>
<dbReference type="Pfam" id="PF12763">
    <property type="entry name" value="EH"/>
    <property type="match status" value="3"/>
</dbReference>
<dbReference type="Proteomes" id="UP000694388">
    <property type="component" value="Unplaced"/>
</dbReference>
<evidence type="ECO:0000259" key="4">
    <source>
        <dbReference type="PROSITE" id="PS50222"/>
    </source>
</evidence>
<feature type="region of interest" description="Disordered" evidence="2">
    <location>
        <begin position="551"/>
        <end position="570"/>
    </location>
</feature>
<dbReference type="Gene3D" id="1.10.238.10">
    <property type="entry name" value="EF-hand"/>
    <property type="match status" value="3"/>
</dbReference>
<feature type="region of interest" description="Disordered" evidence="2">
    <location>
        <begin position="224"/>
        <end position="277"/>
    </location>
</feature>
<feature type="domain" description="EF-hand" evidence="4">
    <location>
        <begin position="163"/>
        <end position="198"/>
    </location>
</feature>
<keyword evidence="1" id="KW-0106">Calcium</keyword>
<protein>
    <submittedName>
        <fullName evidence="5">Epidermal growth factor receptor pathway substrate 15</fullName>
    </submittedName>
</protein>
<feature type="domain" description="EH" evidence="3">
    <location>
        <begin position="306"/>
        <end position="396"/>
    </location>
</feature>